<feature type="compositionally biased region" description="Acidic residues" evidence="1">
    <location>
        <begin position="62"/>
        <end position="80"/>
    </location>
</feature>
<evidence type="ECO:0000313" key="2">
    <source>
        <dbReference type="EMBL" id="KXZ54241.1"/>
    </source>
</evidence>
<dbReference type="OrthoDB" id="551148at2759"/>
<reference evidence="3" key="1">
    <citation type="journal article" date="2016" name="Nat. Commun.">
        <title>The Gonium pectorale genome demonstrates co-option of cell cycle regulation during the evolution of multicellularity.</title>
        <authorList>
            <person name="Hanschen E.R."/>
            <person name="Marriage T.N."/>
            <person name="Ferris P.J."/>
            <person name="Hamaji T."/>
            <person name="Toyoda A."/>
            <person name="Fujiyama A."/>
            <person name="Neme R."/>
            <person name="Noguchi H."/>
            <person name="Minakuchi Y."/>
            <person name="Suzuki M."/>
            <person name="Kawai-Toyooka H."/>
            <person name="Smith D.R."/>
            <person name="Sparks H."/>
            <person name="Anderson J."/>
            <person name="Bakaric R."/>
            <person name="Luria V."/>
            <person name="Karger A."/>
            <person name="Kirschner M.W."/>
            <person name="Durand P.M."/>
            <person name="Michod R.E."/>
            <person name="Nozaki H."/>
            <person name="Olson B.J."/>
        </authorList>
    </citation>
    <scope>NUCLEOTIDE SEQUENCE [LARGE SCALE GENOMIC DNA]</scope>
    <source>
        <strain evidence="3">NIES-2863</strain>
    </source>
</reference>
<evidence type="ECO:0000313" key="3">
    <source>
        <dbReference type="Proteomes" id="UP000075714"/>
    </source>
</evidence>
<dbReference type="AlphaFoldDB" id="A0A150GWK8"/>
<name>A0A150GWK8_GONPE</name>
<evidence type="ECO:0000256" key="1">
    <source>
        <dbReference type="SAM" id="MobiDB-lite"/>
    </source>
</evidence>
<feature type="region of interest" description="Disordered" evidence="1">
    <location>
        <begin position="470"/>
        <end position="489"/>
    </location>
</feature>
<gene>
    <name evidence="2" type="ORF">GPECTOR_5g331</name>
</gene>
<comment type="caution">
    <text evidence="2">The sequence shown here is derived from an EMBL/GenBank/DDBJ whole genome shotgun (WGS) entry which is preliminary data.</text>
</comment>
<dbReference type="Proteomes" id="UP000075714">
    <property type="component" value="Unassembled WGS sequence"/>
</dbReference>
<feature type="region of interest" description="Disordered" evidence="1">
    <location>
        <begin position="129"/>
        <end position="161"/>
    </location>
</feature>
<accession>A0A150GWK8</accession>
<feature type="compositionally biased region" description="Gly residues" evidence="1">
    <location>
        <begin position="139"/>
        <end position="150"/>
    </location>
</feature>
<feature type="region of interest" description="Disordered" evidence="1">
    <location>
        <begin position="61"/>
        <end position="87"/>
    </location>
</feature>
<proteinExistence type="predicted"/>
<sequence>MYASDCEHIDLTRAIKRCRSWQQLRRLYWANRTRHGPVNVVTYWTQLAVLLPDLPELLATETEGEGGDEDEDEDAGDGGDDAGSAHAGSYCREHVAAGRLEAAMEEVQPWRTDAFSGYLADRYGVDLQRTRGSAATPGSSGGARGGGGGRRGPDHGRAPDDGSLAAAVAALRNRERQGPVTFLDWVGTQPERWCDPVAVAALNGLEHWDQPPPPPPLPGGRQPLATAATTLGALAVAAGRRRRLPQCFGPLELSTLAWAAGRLRLAAAVPEHAPWLLHDLLYGSYLQMRAFDGRQLAQLSYSLATLGPCVPPARWRQRFLEEAGPRLGAMDGQSLANLAHSLEPLRLEPGPAWLRSLMAASGALLAEHSMSGAELTQLAWAVLSARRRLYQPRRWATEVLAVSRAALQWGAARSRGDTAAATSALALAAPAAPVEHPLLTALPRLLSLAGEPPLSGRQAVELRELLMDPGRHSAPQQQSDGYASGSPASAAGPLVTGTVGQSVGNAGGSSFEAVMVGAVSCGSLADAPSSAQAGDSDLADPWVSDLPSLAVLSRVAKAGGLHGGLGIWLLRQPPAILLAVRALAHDGSALCGDWGTAEAGDKQSGRPGALGACWPSAAWLAALAAAATAQLRSPSFRAQSLGIMLWSLAGLGYVPPPGWLTPWLHRAVELQADFRPPNLVSVLCALSAWGQLPAGRPGAALRSVAVRLLPDMGPRELQLAASALAQLCSLPEGAPEGLRELGAAALDAAKAVAGADSGSVLGDREAAALLPERWWRAYVAALAALRDAGG</sequence>
<feature type="compositionally biased region" description="Basic and acidic residues" evidence="1">
    <location>
        <begin position="151"/>
        <end position="160"/>
    </location>
</feature>
<keyword evidence="3" id="KW-1185">Reference proteome</keyword>
<protein>
    <submittedName>
        <fullName evidence="2">Uncharacterized protein</fullName>
    </submittedName>
</protein>
<organism evidence="2 3">
    <name type="scientific">Gonium pectorale</name>
    <name type="common">Green alga</name>
    <dbReference type="NCBI Taxonomy" id="33097"/>
    <lineage>
        <taxon>Eukaryota</taxon>
        <taxon>Viridiplantae</taxon>
        <taxon>Chlorophyta</taxon>
        <taxon>core chlorophytes</taxon>
        <taxon>Chlorophyceae</taxon>
        <taxon>CS clade</taxon>
        <taxon>Chlamydomonadales</taxon>
        <taxon>Volvocaceae</taxon>
        <taxon>Gonium</taxon>
    </lineage>
</organism>
<dbReference type="EMBL" id="LSYV01000006">
    <property type="protein sequence ID" value="KXZ54241.1"/>
    <property type="molecule type" value="Genomic_DNA"/>
</dbReference>